<dbReference type="OrthoDB" id="1751374at2759"/>
<comment type="caution">
    <text evidence="6">The sequence shown here is derived from an EMBL/GenBank/DDBJ whole genome shotgun (WGS) entry which is preliminary data.</text>
</comment>
<dbReference type="InterPro" id="IPR006564">
    <property type="entry name" value="Znf_PMZ"/>
</dbReference>
<evidence type="ECO:0000313" key="6">
    <source>
        <dbReference type="EMBL" id="CAH9091503.1"/>
    </source>
</evidence>
<evidence type="ECO:0000256" key="2">
    <source>
        <dbReference type="ARBA" id="ARBA00022771"/>
    </source>
</evidence>
<dbReference type="EMBL" id="CAMAPE010000027">
    <property type="protein sequence ID" value="CAH9091503.1"/>
    <property type="molecule type" value="Genomic_DNA"/>
</dbReference>
<keyword evidence="1" id="KW-0479">Metal-binding</keyword>
<keyword evidence="7" id="KW-1185">Reference proteome</keyword>
<organism evidence="6 7">
    <name type="scientific">Cuscuta europaea</name>
    <name type="common">European dodder</name>
    <dbReference type="NCBI Taxonomy" id="41803"/>
    <lineage>
        <taxon>Eukaryota</taxon>
        <taxon>Viridiplantae</taxon>
        <taxon>Streptophyta</taxon>
        <taxon>Embryophyta</taxon>
        <taxon>Tracheophyta</taxon>
        <taxon>Spermatophyta</taxon>
        <taxon>Magnoliopsida</taxon>
        <taxon>eudicotyledons</taxon>
        <taxon>Gunneridae</taxon>
        <taxon>Pentapetalae</taxon>
        <taxon>asterids</taxon>
        <taxon>lamiids</taxon>
        <taxon>Solanales</taxon>
        <taxon>Convolvulaceae</taxon>
        <taxon>Cuscuteae</taxon>
        <taxon>Cuscuta</taxon>
        <taxon>Cuscuta subgen. Cuscuta</taxon>
    </lineage>
</organism>
<evidence type="ECO:0000259" key="5">
    <source>
        <dbReference type="PROSITE" id="PS50966"/>
    </source>
</evidence>
<keyword evidence="3" id="KW-0862">Zinc</keyword>
<dbReference type="SMART" id="SM00575">
    <property type="entry name" value="ZnF_PMZ"/>
    <property type="match status" value="1"/>
</dbReference>
<name>A0A9P0Z6N1_CUSEU</name>
<dbReference type="PANTHER" id="PTHR31973:SF199">
    <property type="entry name" value="SWIM-TYPE DOMAIN-CONTAINING PROTEIN"/>
    <property type="match status" value="1"/>
</dbReference>
<dbReference type="GO" id="GO:0008270">
    <property type="term" value="F:zinc ion binding"/>
    <property type="evidence" value="ECO:0007669"/>
    <property type="project" value="UniProtKB-KW"/>
</dbReference>
<evidence type="ECO:0000313" key="7">
    <source>
        <dbReference type="Proteomes" id="UP001152484"/>
    </source>
</evidence>
<sequence>MYENYKKVFRGGEYKKKLWLAASTGSLRSWQRHIEAIKNFDEAAHTWLLQNDPRTWSRAHFSPHTRSDALQNNICESFNSYILRARDLPILSMFEWIRKRLRFHVKYTGMLKYKGAICPNKQDFLEKYKYDSRNCFCTPAGDKLYEVEYFDRSYVVNLNERSCTCGMWDLNGTPCKHGVSAIYANREKPEEYVSHYSKDTYLAVYNHMIHPVPSKEGWETTAYLDIKAPIPRKPAGRPKKKRIRALEETRNPYKVSRSGKQVVCGNCKQVGHNVRGCKTSLTGETPWQRRMRLRNTSIPQEAKFLMLMKLQMKILMSTLRLWRPSVNQSLMLPLQMQQVQEKEEILVVLNHNNLQQEELPDHHKKYL</sequence>
<evidence type="ECO:0000256" key="4">
    <source>
        <dbReference type="PROSITE-ProRule" id="PRU00325"/>
    </source>
</evidence>
<dbReference type="PANTHER" id="PTHR31973">
    <property type="entry name" value="POLYPROTEIN, PUTATIVE-RELATED"/>
    <property type="match status" value="1"/>
</dbReference>
<dbReference type="PROSITE" id="PS50966">
    <property type="entry name" value="ZF_SWIM"/>
    <property type="match status" value="1"/>
</dbReference>
<evidence type="ECO:0000256" key="1">
    <source>
        <dbReference type="ARBA" id="ARBA00022723"/>
    </source>
</evidence>
<proteinExistence type="predicted"/>
<evidence type="ECO:0000256" key="3">
    <source>
        <dbReference type="ARBA" id="ARBA00022833"/>
    </source>
</evidence>
<protein>
    <recommendedName>
        <fullName evidence="5">SWIM-type domain-containing protein</fullName>
    </recommendedName>
</protein>
<dbReference type="InterPro" id="IPR007527">
    <property type="entry name" value="Znf_SWIM"/>
</dbReference>
<dbReference type="Proteomes" id="UP001152484">
    <property type="component" value="Unassembled WGS sequence"/>
</dbReference>
<reference evidence="6" key="1">
    <citation type="submission" date="2022-07" db="EMBL/GenBank/DDBJ databases">
        <authorList>
            <person name="Macas J."/>
            <person name="Novak P."/>
            <person name="Neumann P."/>
        </authorList>
    </citation>
    <scope>NUCLEOTIDE SEQUENCE</scope>
</reference>
<gene>
    <name evidence="6" type="ORF">CEURO_LOCUS11598</name>
</gene>
<keyword evidence="2 4" id="KW-0863">Zinc-finger</keyword>
<dbReference type="Pfam" id="PF04434">
    <property type="entry name" value="SWIM"/>
    <property type="match status" value="1"/>
</dbReference>
<accession>A0A9P0Z6N1</accession>
<feature type="domain" description="SWIM-type" evidence="5">
    <location>
        <begin position="154"/>
        <end position="186"/>
    </location>
</feature>
<dbReference type="AlphaFoldDB" id="A0A9P0Z6N1"/>